<evidence type="ECO:0000256" key="5">
    <source>
        <dbReference type="ARBA" id="ARBA00022617"/>
    </source>
</evidence>
<evidence type="ECO:0000256" key="4">
    <source>
        <dbReference type="ARBA" id="ARBA00010617"/>
    </source>
</evidence>
<proteinExistence type="inferred from homology"/>
<dbReference type="PROSITE" id="PS00086">
    <property type="entry name" value="CYTOCHROME_P450"/>
    <property type="match status" value="1"/>
</dbReference>
<evidence type="ECO:0000256" key="15">
    <source>
        <dbReference type="SAM" id="Phobius"/>
    </source>
</evidence>
<evidence type="ECO:0000256" key="14">
    <source>
        <dbReference type="RuleBase" id="RU000461"/>
    </source>
</evidence>
<dbReference type="InterPro" id="IPR036396">
    <property type="entry name" value="Cyt_P450_sf"/>
</dbReference>
<evidence type="ECO:0000256" key="13">
    <source>
        <dbReference type="PIRSR" id="PIRSR602401-1"/>
    </source>
</evidence>
<dbReference type="GO" id="GO:0020037">
    <property type="term" value="F:heme binding"/>
    <property type="evidence" value="ECO:0007669"/>
    <property type="project" value="InterPro"/>
</dbReference>
<dbReference type="PRINTS" id="PR00463">
    <property type="entry name" value="EP450I"/>
</dbReference>
<protein>
    <recommendedName>
        <fullName evidence="18">Cytochrome P450</fullName>
    </recommendedName>
</protein>
<evidence type="ECO:0000256" key="11">
    <source>
        <dbReference type="ARBA" id="ARBA00023033"/>
    </source>
</evidence>
<dbReference type="Proteomes" id="UP001160148">
    <property type="component" value="Unassembled WGS sequence"/>
</dbReference>
<dbReference type="PANTHER" id="PTHR24292:SF100">
    <property type="entry name" value="CYTOCHROME P450 6A16, ISOFORM B-RELATED"/>
    <property type="match status" value="1"/>
</dbReference>
<gene>
    <name evidence="16" type="ORF">MEUPH1_LOCUS15513</name>
</gene>
<evidence type="ECO:0000256" key="1">
    <source>
        <dbReference type="ARBA" id="ARBA00001971"/>
    </source>
</evidence>
<keyword evidence="9 14" id="KW-0560">Oxidoreductase</keyword>
<dbReference type="Pfam" id="PF00067">
    <property type="entry name" value="p450"/>
    <property type="match status" value="1"/>
</dbReference>
<evidence type="ECO:0000256" key="2">
    <source>
        <dbReference type="ARBA" id="ARBA00004174"/>
    </source>
</evidence>
<evidence type="ECO:0000256" key="12">
    <source>
        <dbReference type="ARBA" id="ARBA00023136"/>
    </source>
</evidence>
<name>A0AAV0WX06_9HEMI</name>
<dbReference type="PRINTS" id="PR00385">
    <property type="entry name" value="P450"/>
</dbReference>
<keyword evidence="15" id="KW-0812">Transmembrane</keyword>
<reference evidence="16 17" key="1">
    <citation type="submission" date="2023-01" db="EMBL/GenBank/DDBJ databases">
        <authorList>
            <person name="Whitehead M."/>
        </authorList>
    </citation>
    <scope>NUCLEOTIDE SEQUENCE [LARGE SCALE GENOMIC DNA]</scope>
</reference>
<evidence type="ECO:0000256" key="6">
    <source>
        <dbReference type="ARBA" id="ARBA00022723"/>
    </source>
</evidence>
<keyword evidence="17" id="KW-1185">Reference proteome</keyword>
<keyword evidence="10 13" id="KW-0408">Iron</keyword>
<keyword evidence="12 15" id="KW-0472">Membrane</keyword>
<evidence type="ECO:0000256" key="7">
    <source>
        <dbReference type="ARBA" id="ARBA00022824"/>
    </source>
</evidence>
<dbReference type="InterPro" id="IPR001128">
    <property type="entry name" value="Cyt_P450"/>
</dbReference>
<accession>A0AAV0WX06</accession>
<keyword evidence="11 14" id="KW-0503">Monooxygenase</keyword>
<evidence type="ECO:0000256" key="10">
    <source>
        <dbReference type="ARBA" id="ARBA00023004"/>
    </source>
</evidence>
<evidence type="ECO:0008006" key="18">
    <source>
        <dbReference type="Google" id="ProtNLM"/>
    </source>
</evidence>
<comment type="cofactor">
    <cofactor evidence="1 13">
        <name>heme</name>
        <dbReference type="ChEBI" id="CHEBI:30413"/>
    </cofactor>
</comment>
<evidence type="ECO:0000256" key="9">
    <source>
        <dbReference type="ARBA" id="ARBA00023002"/>
    </source>
</evidence>
<comment type="similarity">
    <text evidence="4 14">Belongs to the cytochrome P450 family.</text>
</comment>
<sequence length="512" mass="57947">MFPAVVIIVACCTTVVLFLYKYTTSTYKYWKTKSVTFAPPVPLFGNIKDHVTLKMTQGECLKNIYNDFPGEKFVGMYQLQTPTLLLRDPETIRLFLVKSFAHFTDRGFSYDGHREPLTKHLVNLEGDTWKTLRQKLTPTFSSGKIKSMLGLLQGCGVQLIEYMDATIESGRTEFEIRDLTAKFTTDVIGTCAFGLECNSLRDSQSEFRRMGCAVLNSSASLALAKMVRVFFPKLFKALKLRTFPAEVQQFFMGIVKQTIDFRNTNQVRRNDFIQLLLEIKNQNHNQEKAINSIELTEELIAAQVFVFFLAGFETSSTTLSFCLHEMAVNQDIQNRVYDEINETANMYGLPFSYEAISSMNYLEQCLKETMRKYPPVQALARVCTKQFRVPGTDLDLDVGTAVLIPVYAIHHDPQYYPEPDTFDPDRFAKDGDGGGADNGRPAGVFLPFGDGPRICIGMRFAMLEMKLALAQFLHSYLVTLSDKSCARIEFEPASFLSCPKGGIWLNVNKRKA</sequence>
<keyword evidence="8" id="KW-0492">Microsome</keyword>
<dbReference type="GO" id="GO:0005789">
    <property type="term" value="C:endoplasmic reticulum membrane"/>
    <property type="evidence" value="ECO:0007669"/>
    <property type="project" value="UniProtKB-SubCell"/>
</dbReference>
<dbReference type="InterPro" id="IPR002401">
    <property type="entry name" value="Cyt_P450_E_grp-I"/>
</dbReference>
<dbReference type="FunFam" id="1.10.630.10:FF:000042">
    <property type="entry name" value="Cytochrome P450"/>
    <property type="match status" value="1"/>
</dbReference>
<comment type="subcellular location">
    <subcellularLocation>
        <location evidence="3">Endoplasmic reticulum membrane</location>
        <topology evidence="3">Peripheral membrane protein</topology>
    </subcellularLocation>
    <subcellularLocation>
        <location evidence="2">Microsome membrane</location>
        <topology evidence="2">Peripheral membrane protein</topology>
    </subcellularLocation>
</comment>
<dbReference type="SUPFAM" id="SSF48264">
    <property type="entry name" value="Cytochrome P450"/>
    <property type="match status" value="1"/>
</dbReference>
<feature type="transmembrane region" description="Helical" evidence="15">
    <location>
        <begin position="6"/>
        <end position="23"/>
    </location>
</feature>
<feature type="binding site" description="axial binding residue" evidence="13">
    <location>
        <position position="455"/>
    </location>
    <ligand>
        <name>heme</name>
        <dbReference type="ChEBI" id="CHEBI:30413"/>
    </ligand>
    <ligandPart>
        <name>Fe</name>
        <dbReference type="ChEBI" id="CHEBI:18248"/>
    </ligandPart>
</feature>
<dbReference type="EMBL" id="CARXXK010000003">
    <property type="protein sequence ID" value="CAI6360189.1"/>
    <property type="molecule type" value="Genomic_DNA"/>
</dbReference>
<keyword evidence="6 13" id="KW-0479">Metal-binding</keyword>
<evidence type="ECO:0000256" key="8">
    <source>
        <dbReference type="ARBA" id="ARBA00022848"/>
    </source>
</evidence>
<keyword evidence="15" id="KW-1133">Transmembrane helix</keyword>
<organism evidence="16 17">
    <name type="scientific">Macrosiphum euphorbiae</name>
    <name type="common">potato aphid</name>
    <dbReference type="NCBI Taxonomy" id="13131"/>
    <lineage>
        <taxon>Eukaryota</taxon>
        <taxon>Metazoa</taxon>
        <taxon>Ecdysozoa</taxon>
        <taxon>Arthropoda</taxon>
        <taxon>Hexapoda</taxon>
        <taxon>Insecta</taxon>
        <taxon>Pterygota</taxon>
        <taxon>Neoptera</taxon>
        <taxon>Paraneoptera</taxon>
        <taxon>Hemiptera</taxon>
        <taxon>Sternorrhyncha</taxon>
        <taxon>Aphidomorpha</taxon>
        <taxon>Aphidoidea</taxon>
        <taxon>Aphididae</taxon>
        <taxon>Macrosiphini</taxon>
        <taxon>Macrosiphum</taxon>
    </lineage>
</organism>
<evidence type="ECO:0000256" key="3">
    <source>
        <dbReference type="ARBA" id="ARBA00004406"/>
    </source>
</evidence>
<keyword evidence="5 13" id="KW-0349">Heme</keyword>
<comment type="caution">
    <text evidence="16">The sequence shown here is derived from an EMBL/GenBank/DDBJ whole genome shotgun (WGS) entry which is preliminary data.</text>
</comment>
<dbReference type="AlphaFoldDB" id="A0AAV0WX06"/>
<evidence type="ECO:0000313" key="17">
    <source>
        <dbReference type="Proteomes" id="UP001160148"/>
    </source>
</evidence>
<dbReference type="InterPro" id="IPR050476">
    <property type="entry name" value="Insect_CytP450_Detox"/>
</dbReference>
<dbReference type="PANTHER" id="PTHR24292">
    <property type="entry name" value="CYTOCHROME P450"/>
    <property type="match status" value="1"/>
</dbReference>
<keyword evidence="7" id="KW-0256">Endoplasmic reticulum</keyword>
<dbReference type="InterPro" id="IPR017972">
    <property type="entry name" value="Cyt_P450_CS"/>
</dbReference>
<dbReference type="GO" id="GO:0004497">
    <property type="term" value="F:monooxygenase activity"/>
    <property type="evidence" value="ECO:0007669"/>
    <property type="project" value="UniProtKB-KW"/>
</dbReference>
<dbReference type="GO" id="GO:0016705">
    <property type="term" value="F:oxidoreductase activity, acting on paired donors, with incorporation or reduction of molecular oxygen"/>
    <property type="evidence" value="ECO:0007669"/>
    <property type="project" value="InterPro"/>
</dbReference>
<dbReference type="CDD" id="cd11056">
    <property type="entry name" value="CYP6-like"/>
    <property type="match status" value="1"/>
</dbReference>
<dbReference type="GO" id="GO:0005506">
    <property type="term" value="F:iron ion binding"/>
    <property type="evidence" value="ECO:0007669"/>
    <property type="project" value="InterPro"/>
</dbReference>
<dbReference type="Gene3D" id="1.10.630.10">
    <property type="entry name" value="Cytochrome P450"/>
    <property type="match status" value="1"/>
</dbReference>
<evidence type="ECO:0000313" key="16">
    <source>
        <dbReference type="EMBL" id="CAI6360189.1"/>
    </source>
</evidence>